<evidence type="ECO:0000259" key="2">
    <source>
        <dbReference type="PROSITE" id="PS50106"/>
    </source>
</evidence>
<gene>
    <name evidence="3" type="ORF">CYCCA115_LOCUS7872</name>
</gene>
<reference evidence="3" key="1">
    <citation type="submission" date="2023-08" db="EMBL/GenBank/DDBJ databases">
        <authorList>
            <person name="Audoor S."/>
            <person name="Bilcke G."/>
        </authorList>
    </citation>
    <scope>NUCLEOTIDE SEQUENCE</scope>
</reference>
<dbReference type="InterPro" id="IPR001478">
    <property type="entry name" value="PDZ"/>
</dbReference>
<protein>
    <recommendedName>
        <fullName evidence="2">PDZ domain-containing protein</fullName>
    </recommendedName>
</protein>
<feature type="signal peptide" evidence="1">
    <location>
        <begin position="1"/>
        <end position="16"/>
    </location>
</feature>
<evidence type="ECO:0000256" key="1">
    <source>
        <dbReference type="SAM" id="SignalP"/>
    </source>
</evidence>
<evidence type="ECO:0000313" key="3">
    <source>
        <dbReference type="EMBL" id="CAJ1942288.1"/>
    </source>
</evidence>
<dbReference type="Gene3D" id="2.30.42.10">
    <property type="match status" value="1"/>
</dbReference>
<dbReference type="Pfam" id="PF00595">
    <property type="entry name" value="PDZ"/>
    <property type="match status" value="1"/>
</dbReference>
<evidence type="ECO:0000313" key="4">
    <source>
        <dbReference type="Proteomes" id="UP001295423"/>
    </source>
</evidence>
<comment type="caution">
    <text evidence="3">The sequence shown here is derived from an EMBL/GenBank/DDBJ whole genome shotgun (WGS) entry which is preliminary data.</text>
</comment>
<dbReference type="PROSITE" id="PS50106">
    <property type="entry name" value="PDZ"/>
    <property type="match status" value="1"/>
</dbReference>
<accession>A0AAD2CPS4</accession>
<dbReference type="AlphaFoldDB" id="A0AAD2CPS4"/>
<dbReference type="SUPFAM" id="SSF50156">
    <property type="entry name" value="PDZ domain-like"/>
    <property type="match status" value="1"/>
</dbReference>
<dbReference type="Proteomes" id="UP001295423">
    <property type="component" value="Unassembled WGS sequence"/>
</dbReference>
<feature type="chain" id="PRO_5042253303" description="PDZ domain-containing protein" evidence="1">
    <location>
        <begin position="17"/>
        <end position="206"/>
    </location>
</feature>
<keyword evidence="4" id="KW-1185">Reference proteome</keyword>
<name>A0AAD2CPS4_9STRA</name>
<feature type="domain" description="PDZ" evidence="2">
    <location>
        <begin position="92"/>
        <end position="143"/>
    </location>
</feature>
<sequence>MRTILTLTAFLCGASAFAPTPLQNTERFDTACNSLSVPGMWGAGLNFGKGDFAFYKSFDAFMKPFTPEDREAFPEIFNIPKGIYEVSLTKPLGIIFEEIEIGNGVFVQDFVEGGLAERQGKIQKGDILVAITAVKIVGAKYERRLIPARNFDFDTVVGAIGSNDQKWRCNDVILMFERPGEADPSAVKTFMDFFEPPFDNPWKQQQ</sequence>
<dbReference type="EMBL" id="CAKOGP040001112">
    <property type="protein sequence ID" value="CAJ1942288.1"/>
    <property type="molecule type" value="Genomic_DNA"/>
</dbReference>
<dbReference type="InterPro" id="IPR036034">
    <property type="entry name" value="PDZ_sf"/>
</dbReference>
<keyword evidence="1" id="KW-0732">Signal</keyword>
<proteinExistence type="predicted"/>
<organism evidence="3 4">
    <name type="scientific">Cylindrotheca closterium</name>
    <dbReference type="NCBI Taxonomy" id="2856"/>
    <lineage>
        <taxon>Eukaryota</taxon>
        <taxon>Sar</taxon>
        <taxon>Stramenopiles</taxon>
        <taxon>Ochrophyta</taxon>
        <taxon>Bacillariophyta</taxon>
        <taxon>Bacillariophyceae</taxon>
        <taxon>Bacillariophycidae</taxon>
        <taxon>Bacillariales</taxon>
        <taxon>Bacillariaceae</taxon>
        <taxon>Cylindrotheca</taxon>
    </lineage>
</organism>